<feature type="transmembrane region" description="Helical" evidence="7">
    <location>
        <begin position="53"/>
        <end position="76"/>
    </location>
</feature>
<evidence type="ECO:0000256" key="4">
    <source>
        <dbReference type="ARBA" id="ARBA00022692"/>
    </source>
</evidence>
<feature type="transmembrane region" description="Helical" evidence="7">
    <location>
        <begin position="12"/>
        <end position="33"/>
    </location>
</feature>
<evidence type="ECO:0000256" key="1">
    <source>
        <dbReference type="ARBA" id="ARBA00004651"/>
    </source>
</evidence>
<dbReference type="AlphaFoldDB" id="A0A1J5QU81"/>
<protein>
    <submittedName>
        <fullName evidence="8">Putative permease</fullName>
    </submittedName>
</protein>
<keyword evidence="6 7" id="KW-0472">Membrane</keyword>
<gene>
    <name evidence="8" type="ORF">GALL_309100</name>
</gene>
<comment type="similarity">
    <text evidence="2">Belongs to the UPF0718 family.</text>
</comment>
<comment type="subcellular location">
    <subcellularLocation>
        <location evidence="1">Cell membrane</location>
        <topology evidence="1">Multi-pass membrane protein</topology>
    </subcellularLocation>
</comment>
<evidence type="ECO:0000256" key="2">
    <source>
        <dbReference type="ARBA" id="ARBA00006386"/>
    </source>
</evidence>
<organism evidence="8">
    <name type="scientific">mine drainage metagenome</name>
    <dbReference type="NCBI Taxonomy" id="410659"/>
    <lineage>
        <taxon>unclassified sequences</taxon>
        <taxon>metagenomes</taxon>
        <taxon>ecological metagenomes</taxon>
    </lineage>
</organism>
<name>A0A1J5QU81_9ZZZZ</name>
<proteinExistence type="inferred from homology"/>
<dbReference type="Pfam" id="PF03773">
    <property type="entry name" value="ArsP_1"/>
    <property type="match status" value="1"/>
</dbReference>
<keyword evidence="4 7" id="KW-0812">Transmembrane</keyword>
<feature type="transmembrane region" description="Helical" evidence="7">
    <location>
        <begin position="245"/>
        <end position="269"/>
    </location>
</feature>
<dbReference type="EMBL" id="MLJW01000433">
    <property type="protein sequence ID" value="OIQ87222.1"/>
    <property type="molecule type" value="Genomic_DNA"/>
</dbReference>
<evidence type="ECO:0000313" key="8">
    <source>
        <dbReference type="EMBL" id="OIQ87222.1"/>
    </source>
</evidence>
<feature type="transmembrane region" description="Helical" evidence="7">
    <location>
        <begin position="88"/>
        <end position="110"/>
    </location>
</feature>
<feature type="transmembrane region" description="Helical" evidence="7">
    <location>
        <begin position="213"/>
        <end position="233"/>
    </location>
</feature>
<feature type="transmembrane region" description="Helical" evidence="7">
    <location>
        <begin position="309"/>
        <end position="327"/>
    </location>
</feature>
<accession>A0A1J5QU81</accession>
<dbReference type="GO" id="GO:0005886">
    <property type="term" value="C:plasma membrane"/>
    <property type="evidence" value="ECO:0007669"/>
    <property type="project" value="UniProtKB-SubCell"/>
</dbReference>
<keyword evidence="3" id="KW-1003">Cell membrane</keyword>
<comment type="caution">
    <text evidence="8">The sequence shown here is derived from an EMBL/GenBank/DDBJ whole genome shotgun (WGS) entry which is preliminary data.</text>
</comment>
<feature type="transmembrane region" description="Helical" evidence="7">
    <location>
        <begin position="116"/>
        <end position="133"/>
    </location>
</feature>
<evidence type="ECO:0000256" key="3">
    <source>
        <dbReference type="ARBA" id="ARBA00022475"/>
    </source>
</evidence>
<reference evidence="8" key="1">
    <citation type="submission" date="2016-10" db="EMBL/GenBank/DDBJ databases">
        <title>Sequence of Gallionella enrichment culture.</title>
        <authorList>
            <person name="Poehlein A."/>
            <person name="Muehling M."/>
            <person name="Daniel R."/>
        </authorList>
    </citation>
    <scope>NUCLEOTIDE SEQUENCE</scope>
</reference>
<evidence type="ECO:0000256" key="6">
    <source>
        <dbReference type="ARBA" id="ARBA00023136"/>
    </source>
</evidence>
<dbReference type="InterPro" id="IPR052923">
    <property type="entry name" value="UPF0718"/>
</dbReference>
<dbReference type="PANTHER" id="PTHR34184">
    <property type="entry name" value="UPF0718 PROTEIN YCGR"/>
    <property type="match status" value="1"/>
</dbReference>
<evidence type="ECO:0000256" key="7">
    <source>
        <dbReference type="SAM" id="Phobius"/>
    </source>
</evidence>
<dbReference type="InterPro" id="IPR005524">
    <property type="entry name" value="DUF318"/>
</dbReference>
<keyword evidence="5 7" id="KW-1133">Transmembrane helix</keyword>
<feature type="transmembrane region" description="Helical" evidence="7">
    <location>
        <begin position="281"/>
        <end position="303"/>
    </location>
</feature>
<sequence length="329" mass="34077">MNPTWVVLLHTALDYAVEFAEVAVFGFLVAGLLQQFVRAQALQRLVSGGVVRANLAGALIGFATPLCCCTAIPTAMSLFRQTQRAGPACAFLIATPWFNWYGLSALIIFLGPRNGVAVAAAAVLTGWGTGMLVDRWALQSSRVAPASPALGREGIAEASATCTPAKSSCATERCGCDPGELVSAEGSGWFDFHEPTRKLRAALGTAIALFRELAPWIGAGILLGAAAKVYLPADWVSRYLGGEGIAGVGFALVFAGIVYTDSLGSLPFVHALLEKGMGPGNVMILLVAGVGSNVSTLGPVARAMGRRSATLYALGVLVITGILGLALNR</sequence>
<dbReference type="PANTHER" id="PTHR34184:SF4">
    <property type="entry name" value="UPF0718 PROTEIN YCGR"/>
    <property type="match status" value="1"/>
</dbReference>
<evidence type="ECO:0000256" key="5">
    <source>
        <dbReference type="ARBA" id="ARBA00022989"/>
    </source>
</evidence>